<gene>
    <name evidence="1" type="ORF">LIER_27877</name>
</gene>
<evidence type="ECO:0000313" key="2">
    <source>
        <dbReference type="Proteomes" id="UP001454036"/>
    </source>
</evidence>
<reference evidence="1 2" key="1">
    <citation type="submission" date="2024-01" db="EMBL/GenBank/DDBJ databases">
        <title>The complete chloroplast genome sequence of Lithospermum erythrorhizon: insights into the phylogenetic relationship among Boraginaceae species and the maternal lineages of purple gromwells.</title>
        <authorList>
            <person name="Okada T."/>
            <person name="Watanabe K."/>
        </authorList>
    </citation>
    <scope>NUCLEOTIDE SEQUENCE [LARGE SCALE GENOMIC DNA]</scope>
</reference>
<dbReference type="Proteomes" id="UP001454036">
    <property type="component" value="Unassembled WGS sequence"/>
</dbReference>
<evidence type="ECO:0000313" key="1">
    <source>
        <dbReference type="EMBL" id="GAA0174495.1"/>
    </source>
</evidence>
<comment type="caution">
    <text evidence="1">The sequence shown here is derived from an EMBL/GenBank/DDBJ whole genome shotgun (WGS) entry which is preliminary data.</text>
</comment>
<accession>A0AAV3RF57</accession>
<proteinExistence type="predicted"/>
<sequence length="137" mass="15650">MNSGSTVRELTNQNVFYHAQVALFVGLIENHTRFPFMSINRTKIISIRAIVPHQSRRRGRTDSQCGIRRLLRRRDSAVYSNMYGNNRGGGFGNIELGRIGRRPMQLRMNGMRFFISAAYTYVDGEIGGRRLKAVRIG</sequence>
<organism evidence="1 2">
    <name type="scientific">Lithospermum erythrorhizon</name>
    <name type="common">Purple gromwell</name>
    <name type="synonym">Lithospermum officinale var. erythrorhizon</name>
    <dbReference type="NCBI Taxonomy" id="34254"/>
    <lineage>
        <taxon>Eukaryota</taxon>
        <taxon>Viridiplantae</taxon>
        <taxon>Streptophyta</taxon>
        <taxon>Embryophyta</taxon>
        <taxon>Tracheophyta</taxon>
        <taxon>Spermatophyta</taxon>
        <taxon>Magnoliopsida</taxon>
        <taxon>eudicotyledons</taxon>
        <taxon>Gunneridae</taxon>
        <taxon>Pentapetalae</taxon>
        <taxon>asterids</taxon>
        <taxon>lamiids</taxon>
        <taxon>Boraginales</taxon>
        <taxon>Boraginaceae</taxon>
        <taxon>Boraginoideae</taxon>
        <taxon>Lithospermeae</taxon>
        <taxon>Lithospermum</taxon>
    </lineage>
</organism>
<dbReference type="EMBL" id="BAABME010009104">
    <property type="protein sequence ID" value="GAA0174495.1"/>
    <property type="molecule type" value="Genomic_DNA"/>
</dbReference>
<protein>
    <submittedName>
        <fullName evidence="1">Uncharacterized protein</fullName>
    </submittedName>
</protein>
<name>A0AAV3RF57_LITER</name>
<dbReference type="AlphaFoldDB" id="A0AAV3RF57"/>
<keyword evidence="2" id="KW-1185">Reference proteome</keyword>